<proteinExistence type="predicted"/>
<evidence type="ECO:0000313" key="1">
    <source>
        <dbReference type="EMBL" id="RDX43977.1"/>
    </source>
</evidence>
<dbReference type="Proteomes" id="UP000256964">
    <property type="component" value="Unassembled WGS sequence"/>
</dbReference>
<gene>
    <name evidence="1" type="ORF">OH76DRAFT_1134027</name>
</gene>
<name>A0A371CUL6_9APHY</name>
<dbReference type="EMBL" id="KZ857457">
    <property type="protein sequence ID" value="RDX43977.1"/>
    <property type="molecule type" value="Genomic_DNA"/>
</dbReference>
<keyword evidence="2" id="KW-1185">Reference proteome</keyword>
<evidence type="ECO:0000313" key="2">
    <source>
        <dbReference type="Proteomes" id="UP000256964"/>
    </source>
</evidence>
<dbReference type="AlphaFoldDB" id="A0A371CUL6"/>
<protein>
    <submittedName>
        <fullName evidence="1">Uncharacterized protein</fullName>
    </submittedName>
</protein>
<reference evidence="1 2" key="1">
    <citation type="journal article" date="2018" name="Biotechnol. Biofuels">
        <title>Integrative visual omics of the white-rot fungus Polyporus brumalis exposes the biotechnological potential of its oxidative enzymes for delignifying raw plant biomass.</title>
        <authorList>
            <person name="Miyauchi S."/>
            <person name="Rancon A."/>
            <person name="Drula E."/>
            <person name="Hage H."/>
            <person name="Chaduli D."/>
            <person name="Favel A."/>
            <person name="Grisel S."/>
            <person name="Henrissat B."/>
            <person name="Herpoel-Gimbert I."/>
            <person name="Ruiz-Duenas F.J."/>
            <person name="Chevret D."/>
            <person name="Hainaut M."/>
            <person name="Lin J."/>
            <person name="Wang M."/>
            <person name="Pangilinan J."/>
            <person name="Lipzen A."/>
            <person name="Lesage-Meessen L."/>
            <person name="Navarro D."/>
            <person name="Riley R."/>
            <person name="Grigoriev I.V."/>
            <person name="Zhou S."/>
            <person name="Raouche S."/>
            <person name="Rosso M.N."/>
        </authorList>
    </citation>
    <scope>NUCLEOTIDE SEQUENCE [LARGE SCALE GENOMIC DNA]</scope>
    <source>
        <strain evidence="1 2">BRFM 1820</strain>
    </source>
</reference>
<accession>A0A371CUL6</accession>
<sequence>MPTSPPSSSAASLAPRRSQHVRAIYHPLQLASAPCAHAQAVLPALSHPGRAAPEDVLGRLHRLFRRIPTKSALHGRTLARMYAPLLPVDIHTLRDSGNAGFAPNGRVHVAVRPIFCVSAHNFAHSLRCMRTHAVKLLLRLRQHLSGLGMPLLRSSGEVEIRIQTAISWVFAHPSDTRLHPRPCPPSPDSHLPTTTTILHTERVRTVPQRRAAAAVIASPSTCPPPRNRP</sequence>
<organism evidence="1 2">
    <name type="scientific">Lentinus brumalis</name>
    <dbReference type="NCBI Taxonomy" id="2498619"/>
    <lineage>
        <taxon>Eukaryota</taxon>
        <taxon>Fungi</taxon>
        <taxon>Dikarya</taxon>
        <taxon>Basidiomycota</taxon>
        <taxon>Agaricomycotina</taxon>
        <taxon>Agaricomycetes</taxon>
        <taxon>Polyporales</taxon>
        <taxon>Polyporaceae</taxon>
        <taxon>Lentinus</taxon>
    </lineage>
</organism>